<evidence type="ECO:0000256" key="2">
    <source>
        <dbReference type="SAM" id="Phobius"/>
    </source>
</evidence>
<keyword evidence="2" id="KW-0812">Transmembrane</keyword>
<protein>
    <submittedName>
        <fullName evidence="3">Uncharacterized protein</fullName>
    </submittedName>
</protein>
<proteinExistence type="predicted"/>
<evidence type="ECO:0000313" key="3">
    <source>
        <dbReference type="EMBL" id="MDR5691437.1"/>
    </source>
</evidence>
<feature type="region of interest" description="Disordered" evidence="1">
    <location>
        <begin position="1"/>
        <end position="20"/>
    </location>
</feature>
<name>A0ABU1FI50_9MICO</name>
<gene>
    <name evidence="3" type="ORF">RH861_05095</name>
</gene>
<keyword evidence="2" id="KW-0472">Membrane</keyword>
<evidence type="ECO:0000313" key="4">
    <source>
        <dbReference type="Proteomes" id="UP001260072"/>
    </source>
</evidence>
<organism evidence="3 4">
    <name type="scientific">Agromyces indicus</name>
    <dbReference type="NCBI Taxonomy" id="758919"/>
    <lineage>
        <taxon>Bacteria</taxon>
        <taxon>Bacillati</taxon>
        <taxon>Actinomycetota</taxon>
        <taxon>Actinomycetes</taxon>
        <taxon>Micrococcales</taxon>
        <taxon>Microbacteriaceae</taxon>
        <taxon>Agromyces</taxon>
    </lineage>
</organism>
<reference evidence="4" key="1">
    <citation type="submission" date="2023-07" db="EMBL/GenBank/DDBJ databases">
        <title>Description of three actinobacteria isolated from air of manufacturing shop in a pharmaceutical factory.</title>
        <authorList>
            <person name="Zhang D.-F."/>
        </authorList>
    </citation>
    <scope>NUCLEOTIDE SEQUENCE [LARGE SCALE GENOMIC DNA]</scope>
    <source>
        <strain evidence="4">CCTCC AB 2011122</strain>
    </source>
</reference>
<dbReference type="RefSeq" id="WP_310520055.1">
    <property type="nucleotide sequence ID" value="NZ_BAABBS010000003.1"/>
</dbReference>
<comment type="caution">
    <text evidence="3">The sequence shown here is derived from an EMBL/GenBank/DDBJ whole genome shotgun (WGS) entry which is preliminary data.</text>
</comment>
<keyword evidence="4" id="KW-1185">Reference proteome</keyword>
<evidence type="ECO:0000256" key="1">
    <source>
        <dbReference type="SAM" id="MobiDB-lite"/>
    </source>
</evidence>
<sequence length="400" mass="40636">MSTIDAGPRPRRPGGPGRPSARAVVAAAAAAVLVAIAVVAAILLARQESESGAAERLARAGAAHAAAAGEVERARDDLDEALDAATTAASLAAEVAEVPVAHVGPEPEASFAAAVAELAARIDAAEALPRVEPEVPAAVREGEAESAGDLDATTRLLEAETAGLAEHAADLGTAQDGLVTAVADVDATGADLLAAVPSAAGALEAAHESARNLERLALREATAIVEAARWDSGAADAIARYVAAAEALIASHDAEEAEKAGPLYDRRKQVEAFARELSGGLPLEFDWETIVLGYGTDGTYAGRATWDVAGGGIASLTFSHSVAELWDAPGVRALVAHEVGHAMTGRCLGEIVPDELAYGDGNEAWATAWAISRGYTGDGSGEWIYGRPGDDVIALAAQCR</sequence>
<keyword evidence="2" id="KW-1133">Transmembrane helix</keyword>
<accession>A0ABU1FI50</accession>
<dbReference type="EMBL" id="JAVKGS010000001">
    <property type="protein sequence ID" value="MDR5691437.1"/>
    <property type="molecule type" value="Genomic_DNA"/>
</dbReference>
<feature type="transmembrane region" description="Helical" evidence="2">
    <location>
        <begin position="21"/>
        <end position="45"/>
    </location>
</feature>
<dbReference type="Proteomes" id="UP001260072">
    <property type="component" value="Unassembled WGS sequence"/>
</dbReference>